<dbReference type="EMBL" id="CADEPI010000184">
    <property type="protein sequence ID" value="CAB3379330.1"/>
    <property type="molecule type" value="Genomic_DNA"/>
</dbReference>
<evidence type="ECO:0000313" key="5">
    <source>
        <dbReference type="Proteomes" id="UP000494165"/>
    </source>
</evidence>
<evidence type="ECO:0008006" key="6">
    <source>
        <dbReference type="Google" id="ProtNLM"/>
    </source>
</evidence>
<name>A0A8S1DF37_9INSE</name>
<evidence type="ECO:0000313" key="4">
    <source>
        <dbReference type="EMBL" id="CAB3379330.1"/>
    </source>
</evidence>
<feature type="region of interest" description="Disordered" evidence="2">
    <location>
        <begin position="400"/>
        <end position="428"/>
    </location>
</feature>
<keyword evidence="5" id="KW-1185">Reference proteome</keyword>
<evidence type="ECO:0000256" key="2">
    <source>
        <dbReference type="SAM" id="MobiDB-lite"/>
    </source>
</evidence>
<proteinExistence type="predicted"/>
<reference evidence="4 5" key="1">
    <citation type="submission" date="2020-04" db="EMBL/GenBank/DDBJ databases">
        <authorList>
            <person name="Alioto T."/>
            <person name="Alioto T."/>
            <person name="Gomez Garrido J."/>
        </authorList>
    </citation>
    <scope>NUCLEOTIDE SEQUENCE [LARGE SCALE GENOMIC DNA]</scope>
</reference>
<keyword evidence="3" id="KW-0472">Membrane</keyword>
<keyword evidence="3" id="KW-1133">Transmembrane helix</keyword>
<organism evidence="4 5">
    <name type="scientific">Cloeon dipterum</name>
    <dbReference type="NCBI Taxonomy" id="197152"/>
    <lineage>
        <taxon>Eukaryota</taxon>
        <taxon>Metazoa</taxon>
        <taxon>Ecdysozoa</taxon>
        <taxon>Arthropoda</taxon>
        <taxon>Hexapoda</taxon>
        <taxon>Insecta</taxon>
        <taxon>Pterygota</taxon>
        <taxon>Palaeoptera</taxon>
        <taxon>Ephemeroptera</taxon>
        <taxon>Pisciforma</taxon>
        <taxon>Baetidae</taxon>
        <taxon>Cloeon</taxon>
    </lineage>
</organism>
<dbReference type="PANTHER" id="PTHR22774:SF11">
    <property type="entry name" value="CHOREIN N-TERMINAL DOMAIN-CONTAINING PROTEIN"/>
    <property type="match status" value="1"/>
</dbReference>
<dbReference type="Proteomes" id="UP000494165">
    <property type="component" value="Unassembled WGS sequence"/>
</dbReference>
<keyword evidence="1" id="KW-0175">Coiled coil</keyword>
<dbReference type="OrthoDB" id="43807at2759"/>
<dbReference type="InterPro" id="IPR026728">
    <property type="entry name" value="BLTP3A/B"/>
</dbReference>
<evidence type="ECO:0000256" key="1">
    <source>
        <dbReference type="SAM" id="Coils"/>
    </source>
</evidence>
<feature type="transmembrane region" description="Helical" evidence="3">
    <location>
        <begin position="1520"/>
        <end position="1540"/>
    </location>
</feature>
<comment type="caution">
    <text evidence="4">The sequence shown here is derived from an EMBL/GenBank/DDBJ whole genome shotgun (WGS) entry which is preliminary data.</text>
</comment>
<feature type="compositionally biased region" description="Low complexity" evidence="2">
    <location>
        <begin position="1259"/>
        <end position="1269"/>
    </location>
</feature>
<gene>
    <name evidence="4" type="ORF">CLODIP_2_CD10388</name>
</gene>
<accession>A0A8S1DF37</accession>
<dbReference type="PANTHER" id="PTHR22774">
    <property type="entry name" value="CHOREIN N-TERMINAL DOMAIN-CONTAINING PROTEIN"/>
    <property type="match status" value="1"/>
</dbReference>
<dbReference type="Pfam" id="PF24917">
    <property type="entry name" value="BLTP3A_B"/>
    <property type="match status" value="3"/>
</dbReference>
<sequence length="1542" mass="172647">MVTLIKNQIFKHLSRFTKNLSPDRINLSTLKGEGELSNLELDENVLTDLLELPSWLRLTSAWCNRVCFRIQWTHIKTVPIVLRLDEVQVVVETCPDLRSMSANQGLSSMSSGRYSFIHKVIDGMTVTVNAVLVTFKSPAFVASVQVSRIVAESKTPTWKRNDLRMTRVKDSVRGEILLFKEVEWQTVRIEAKSTENPALTPLRLLTNQARCRITIKKRLSDCFVLGSRLVLILEDLLWVLTDSQLRAALYFVDSLAGLVQKATDITRKRKAARKIEMLPEYQAWVSQQARQQNTKKSAISKVFSQCDVIETSFHFLSEQIDLHLCDDEGDGRSSHPHLKDGGAFQIRLHHFKVDFYPYHLSLSDRKHWPSYEEDIHAQWLEQALTSFKATFMEAMDAGANSHTPLSRAEPHMDDLRSPGSKGPDFQNANGQHNAVKNYITSHLAKLMSSCVVLRLEDVTLFKVSTTSRKQAPKEFLSSDKELYKLPEEMSLIHAEFTYFYYPDDIPFPLPPPQFYVYCNPVQIHFDMLTVLWLQSFGLYLLRTLSALTENASANTNTNDLFNIDVRMEAIMPRIIMSESSAHEGVTSSRMQRDRPQYLQLQTSKITVTNIRSRTVGSRADLATCLNDLQQGELFFNSGFPTKEGDKSAVVERLLRHVNASDNLRRQADLSGLTMEEVMQGLSRELFWVDAKDIWFVQLDPAWVEFTGMKSTARPVPLLDAVPVTVWLCLIDQKHIHAVTHIPSLVSVQLNHYQFLFISRLLDDISELTTFLQMDSKKITGEEGGCVCVGTALPQVEVTFVMPAHCHAKESFDLDSVIPDSSSLADIPNIPITPPKSAYEPKETDSDIVHGDQIFFEETSFIPENTVGAAEPLPPETPSFKSNFSTFSKGLASGFSTLITSFDATKGAEDGLDNMSVRSDGSSDSERFVVVNLEQQNRTDILNAMFVIPASNRAARPMVDEASEVLEEADDASLHSEMSILRRSDPVKLPISVTTVKLSRVEAIYQSQGFKSCLRLQCSGISSEECGSIPWDEFQSKFSSRTRAWCDERDLARRCSIKARLDRAPDTDPEPGTFDTTNVASIIRQLFTEHLAAEIANVNLSMSMVSVSGLADLLDDEIMPKPVPMEVVLENVQMHLSEDRSAVSQLAGSASNMPINLCISKLKVSRTASGAFFIEPAAGGSAAGTGISVSPTSSQFEVEVARRKAAELTRENEELRRRLLAAERLFTEEKQKLGAKIDELHGERMALEVSLRKMNLTQAAAQMANQSAPAPTAPKNSSSLTMESEGVRSETLTQDTKKKCFNPKKLFDIVLDTIVGHIGDYTRKDVHFTKDLFCLSKPMQRQVLHALTRSKCKKKEGDVGEFQKRFKAFNLLLPVDSETTEIDCGGLMSFCPREIIKDAFARVVELISIHCPNIESLYFAVDESPLDECAEDELNNLTVDMETIKSICRMKKLKILEVNCCSISFDDVKLLCHTLRCLEELRVSSIGVPALSFRGQKKPRPPCSSLLHSALLSRKCRHSPFPPAGLLLFILFILFVALVGLGS</sequence>
<protein>
    <recommendedName>
        <fullName evidence="6">Chorein N-terminal domain-containing protein</fullName>
    </recommendedName>
</protein>
<feature type="region of interest" description="Disordered" evidence="2">
    <location>
        <begin position="1259"/>
        <end position="1292"/>
    </location>
</feature>
<evidence type="ECO:0000256" key="3">
    <source>
        <dbReference type="SAM" id="Phobius"/>
    </source>
</evidence>
<feature type="coiled-coil region" evidence="1">
    <location>
        <begin position="1197"/>
        <end position="1231"/>
    </location>
</feature>
<keyword evidence="3" id="KW-0812">Transmembrane</keyword>